<evidence type="ECO:0000256" key="1">
    <source>
        <dbReference type="SAM" id="Coils"/>
    </source>
</evidence>
<gene>
    <name evidence="2" type="ORF">GMARGA_LOCUS29574</name>
</gene>
<organism evidence="2 3">
    <name type="scientific">Gigaspora margarita</name>
    <dbReference type="NCBI Taxonomy" id="4874"/>
    <lineage>
        <taxon>Eukaryota</taxon>
        <taxon>Fungi</taxon>
        <taxon>Fungi incertae sedis</taxon>
        <taxon>Mucoromycota</taxon>
        <taxon>Glomeromycotina</taxon>
        <taxon>Glomeromycetes</taxon>
        <taxon>Diversisporales</taxon>
        <taxon>Gigasporaceae</taxon>
        <taxon>Gigaspora</taxon>
    </lineage>
</organism>
<evidence type="ECO:0000313" key="3">
    <source>
        <dbReference type="Proteomes" id="UP000789901"/>
    </source>
</evidence>
<accession>A0ABN7WD64</accession>
<keyword evidence="3" id="KW-1185">Reference proteome</keyword>
<dbReference type="EMBL" id="CAJVQB010040062">
    <property type="protein sequence ID" value="CAG8828009.1"/>
    <property type="molecule type" value="Genomic_DNA"/>
</dbReference>
<proteinExistence type="predicted"/>
<feature type="non-terminal residue" evidence="2">
    <location>
        <position position="106"/>
    </location>
</feature>
<sequence length="106" mass="12404">LKYFSNRRIKLKRVRGVKEVNTNLLYMFSTKVRASAAKLKEQEEEIVKNKKKVKTTHDQVVHVTRDIKINRFDVNQLGIEEETVADSREGQMLYSRAVKKSLPQTQ</sequence>
<name>A0ABN7WD64_GIGMA</name>
<reference evidence="2 3" key="1">
    <citation type="submission" date="2021-06" db="EMBL/GenBank/DDBJ databases">
        <authorList>
            <person name="Kallberg Y."/>
            <person name="Tangrot J."/>
            <person name="Rosling A."/>
        </authorList>
    </citation>
    <scope>NUCLEOTIDE SEQUENCE [LARGE SCALE GENOMIC DNA]</scope>
    <source>
        <strain evidence="2 3">120-4 pot B 10/14</strain>
    </source>
</reference>
<keyword evidence="1" id="KW-0175">Coiled coil</keyword>
<comment type="caution">
    <text evidence="2">The sequence shown here is derived from an EMBL/GenBank/DDBJ whole genome shotgun (WGS) entry which is preliminary data.</text>
</comment>
<protein>
    <submittedName>
        <fullName evidence="2">3815_t:CDS:1</fullName>
    </submittedName>
</protein>
<evidence type="ECO:0000313" key="2">
    <source>
        <dbReference type="EMBL" id="CAG8828009.1"/>
    </source>
</evidence>
<feature type="coiled-coil region" evidence="1">
    <location>
        <begin position="32"/>
        <end position="59"/>
    </location>
</feature>
<dbReference type="Proteomes" id="UP000789901">
    <property type="component" value="Unassembled WGS sequence"/>
</dbReference>
<feature type="non-terminal residue" evidence="2">
    <location>
        <position position="1"/>
    </location>
</feature>